<dbReference type="PANTHER" id="PTHR10293">
    <property type="entry name" value="GLUTAREDOXIN FAMILY MEMBER"/>
    <property type="match status" value="1"/>
</dbReference>
<dbReference type="Pfam" id="PF00462">
    <property type="entry name" value="Glutaredoxin"/>
    <property type="match status" value="1"/>
</dbReference>
<evidence type="ECO:0000256" key="2">
    <source>
        <dbReference type="ARBA" id="ARBA00022723"/>
    </source>
</evidence>
<evidence type="ECO:0000256" key="4">
    <source>
        <dbReference type="ARBA" id="ARBA00023014"/>
    </source>
</evidence>
<keyword evidence="3" id="KW-0408">Iron</keyword>
<gene>
    <name evidence="8" type="primary">GLRX5</name>
</gene>
<protein>
    <submittedName>
        <fullName evidence="8">Glutaredoxin-related protein 5, mitochondrial</fullName>
    </submittedName>
</protein>
<evidence type="ECO:0000313" key="8">
    <source>
        <dbReference type="RefSeq" id="XP_015278223.1"/>
    </source>
</evidence>
<keyword evidence="5" id="KW-0676">Redox-active center</keyword>
<dbReference type="InterPro" id="IPR002109">
    <property type="entry name" value="Glutaredoxin"/>
</dbReference>
<keyword evidence="4" id="KW-0411">Iron-sulfur</keyword>
<name>A0ABM1KWY6_GEKJA</name>
<reference evidence="8" key="1">
    <citation type="submission" date="2025-08" db="UniProtKB">
        <authorList>
            <consortium name="RefSeq"/>
        </authorList>
    </citation>
    <scope>IDENTIFICATION</scope>
</reference>
<keyword evidence="1" id="KW-0001">2Fe-2S</keyword>
<dbReference type="RefSeq" id="XP_015278223.1">
    <property type="nucleotide sequence ID" value="XM_015422737.1"/>
</dbReference>
<evidence type="ECO:0000256" key="5">
    <source>
        <dbReference type="ARBA" id="ARBA00023284"/>
    </source>
</evidence>
<dbReference type="NCBIfam" id="TIGR00365">
    <property type="entry name" value="Grx4 family monothiol glutaredoxin"/>
    <property type="match status" value="1"/>
</dbReference>
<accession>A0ABM1KWY6</accession>
<evidence type="ECO:0000256" key="3">
    <source>
        <dbReference type="ARBA" id="ARBA00023004"/>
    </source>
</evidence>
<dbReference type="GeneID" id="107120095"/>
<proteinExistence type="predicted"/>
<organism evidence="7 8">
    <name type="scientific">Gekko japonicus</name>
    <name type="common">Schlegel's Japanese gecko</name>
    <dbReference type="NCBI Taxonomy" id="146911"/>
    <lineage>
        <taxon>Eukaryota</taxon>
        <taxon>Metazoa</taxon>
        <taxon>Chordata</taxon>
        <taxon>Craniata</taxon>
        <taxon>Vertebrata</taxon>
        <taxon>Euteleostomi</taxon>
        <taxon>Lepidosauria</taxon>
        <taxon>Squamata</taxon>
        <taxon>Bifurcata</taxon>
        <taxon>Gekkota</taxon>
        <taxon>Gekkonidae</taxon>
        <taxon>Gekkoninae</taxon>
        <taxon>Gekko</taxon>
    </lineage>
</organism>
<keyword evidence="2" id="KW-0479">Metal-binding</keyword>
<evidence type="ECO:0000256" key="1">
    <source>
        <dbReference type="ARBA" id="ARBA00022714"/>
    </source>
</evidence>
<dbReference type="Gene3D" id="3.40.30.10">
    <property type="entry name" value="Glutaredoxin"/>
    <property type="match status" value="1"/>
</dbReference>
<dbReference type="InterPro" id="IPR036249">
    <property type="entry name" value="Thioredoxin-like_sf"/>
</dbReference>
<dbReference type="CDD" id="cd03028">
    <property type="entry name" value="GRX_PICOT_like"/>
    <property type="match status" value="1"/>
</dbReference>
<evidence type="ECO:0000259" key="6">
    <source>
        <dbReference type="Pfam" id="PF00462"/>
    </source>
</evidence>
<keyword evidence="7" id="KW-1185">Reference proteome</keyword>
<feature type="domain" description="Glutaredoxin" evidence="6">
    <location>
        <begin position="59"/>
        <end position="124"/>
    </location>
</feature>
<sequence>MSGSLCRLPAALRRLAASRPLLWVTRPLSQAGSAGDGAAGGSSSSGSGEVEKLVRAHPVVVFMKGTPAQPQCGFSNAVVQILRLHGVTDYRAYDVLQDHDLRQGIKNYSNWPTIPQVYLNGEFVGGCDILLQMHQSGDLVEELKKLGIRSALLDSEKDHGKK</sequence>
<dbReference type="Proteomes" id="UP000694871">
    <property type="component" value="Unplaced"/>
</dbReference>
<dbReference type="PROSITE" id="PS51354">
    <property type="entry name" value="GLUTAREDOXIN_2"/>
    <property type="match status" value="1"/>
</dbReference>
<dbReference type="InterPro" id="IPR033658">
    <property type="entry name" value="GRX_PICOT-like"/>
</dbReference>
<dbReference type="SUPFAM" id="SSF52833">
    <property type="entry name" value="Thioredoxin-like"/>
    <property type="match status" value="1"/>
</dbReference>
<evidence type="ECO:0000313" key="7">
    <source>
        <dbReference type="Proteomes" id="UP000694871"/>
    </source>
</evidence>
<dbReference type="InterPro" id="IPR004480">
    <property type="entry name" value="Monothiol_GRX-rel"/>
</dbReference>
<dbReference type="PANTHER" id="PTHR10293:SF16">
    <property type="entry name" value="GLUTAREDOXIN-RELATED PROTEIN 5, MITOCHONDRIAL"/>
    <property type="match status" value="1"/>
</dbReference>